<sequence length="118" mass="13605">SALQLPGLSHHLQGGQRIQPILLRRAPRVRRWGRRNLGRRLAARGLVVAHADFVWRRLEAELGNAIAWSIFDPADLRRVEEDRRCHQRHPGGLETRGHLHVQRQLLTSLKQCTKVLLI</sequence>
<evidence type="ECO:0000313" key="2">
    <source>
        <dbReference type="Proteomes" id="UP001055439"/>
    </source>
</evidence>
<feature type="non-terminal residue" evidence="1">
    <location>
        <position position="1"/>
    </location>
</feature>
<dbReference type="AlphaFoldDB" id="A0A9E7JQ55"/>
<dbReference type="Proteomes" id="UP001055439">
    <property type="component" value="Chromosome 2"/>
</dbReference>
<name>A0A9E7JQ55_9LILI</name>
<dbReference type="OrthoDB" id="406505at2759"/>
<gene>
    <name evidence="1" type="ORF">MUK42_28671</name>
</gene>
<organism evidence="1 2">
    <name type="scientific">Musa troglodytarum</name>
    <name type="common">fe'i banana</name>
    <dbReference type="NCBI Taxonomy" id="320322"/>
    <lineage>
        <taxon>Eukaryota</taxon>
        <taxon>Viridiplantae</taxon>
        <taxon>Streptophyta</taxon>
        <taxon>Embryophyta</taxon>
        <taxon>Tracheophyta</taxon>
        <taxon>Spermatophyta</taxon>
        <taxon>Magnoliopsida</taxon>
        <taxon>Liliopsida</taxon>
        <taxon>Zingiberales</taxon>
        <taxon>Musaceae</taxon>
        <taxon>Musa</taxon>
    </lineage>
</organism>
<keyword evidence="2" id="KW-1185">Reference proteome</keyword>
<dbReference type="EMBL" id="CP097504">
    <property type="protein sequence ID" value="URD89308.1"/>
    <property type="molecule type" value="Genomic_DNA"/>
</dbReference>
<proteinExistence type="predicted"/>
<protein>
    <submittedName>
        <fullName evidence="1">Atexpb2, expb2, athexp beta 1.4 atexpb2 (Expansin b2)</fullName>
    </submittedName>
</protein>
<accession>A0A9E7JQ55</accession>
<reference evidence="1" key="1">
    <citation type="submission" date="2022-05" db="EMBL/GenBank/DDBJ databases">
        <title>The Musa troglodytarum L. genome provides insights into the mechanism of non-climacteric behaviour and enrichment of carotenoids.</title>
        <authorList>
            <person name="Wang J."/>
        </authorList>
    </citation>
    <scope>NUCLEOTIDE SEQUENCE</scope>
    <source>
        <tissue evidence="1">Leaf</tissue>
    </source>
</reference>
<evidence type="ECO:0000313" key="1">
    <source>
        <dbReference type="EMBL" id="URD89308.1"/>
    </source>
</evidence>